<sequence length="537" mass="60363">MKLFDRFRKPPIVMQAAPAPEIIYRNLYLQATWDRTKNAWYRFVPTDVNEEFENNIENLRSLSHRLSVEDVYTKRFLSSINTNVIGPKGIMFSPQNRRGKVLSAGLNESVNRELIRAKKLFDRAPTVSRKQTNVEFVGTVLRTIAEDGECFINIVIDKELNETGLAYEVLDASLLDIRFNGKNQGRRIIQGIELDKFDRPVAYWFWNKHINSRRAAGNRKRIPIPALDLTKPGVQGGILHVHCQTNDRANALRGKPWVTPAMNFLARLQEYMDAELLAAQLGASAPIFLTSDPKDPTPYVRDPIVNTSAAINATPATGQEQRKKAPLRQTIQFEAGTFVKLAPGEVPVAPDVRRPNAQLEATVKQYVRGAAAALDLAYPTLANDNSDETFASARMSVLIERDHWVKLQGWYAGACLQPLFEAWLRAAMLSGTIQLPTKNPDDYMDIEWRGRRWMWVDPLRDAKSKAAQIEMGVTTITEVAEELGKDIDAVIAERKEEIAKFEKAEIPIALNNVIGMDSADTNVTQEPPDGSRPADDE</sequence>
<gene>
    <name evidence="2" type="ORF">LCGC14_1033030</name>
</gene>
<organism evidence="2">
    <name type="scientific">marine sediment metagenome</name>
    <dbReference type="NCBI Taxonomy" id="412755"/>
    <lineage>
        <taxon>unclassified sequences</taxon>
        <taxon>metagenomes</taxon>
        <taxon>ecological metagenomes</taxon>
    </lineage>
</organism>
<dbReference type="Pfam" id="PF05136">
    <property type="entry name" value="Phage_portal_2"/>
    <property type="match status" value="1"/>
</dbReference>
<evidence type="ECO:0000256" key="1">
    <source>
        <dbReference type="SAM" id="MobiDB-lite"/>
    </source>
</evidence>
<dbReference type="GO" id="GO:0019068">
    <property type="term" value="P:virion assembly"/>
    <property type="evidence" value="ECO:0007669"/>
    <property type="project" value="InterPro"/>
</dbReference>
<comment type="caution">
    <text evidence="2">The sequence shown here is derived from an EMBL/GenBank/DDBJ whole genome shotgun (WGS) entry which is preliminary data.</text>
</comment>
<accession>A0A0F9MU33</accession>
<dbReference type="InterPro" id="IPR006429">
    <property type="entry name" value="Phage_lambda_portal"/>
</dbReference>
<protein>
    <recommendedName>
        <fullName evidence="3">Phage portal protein, lambda family</fullName>
    </recommendedName>
</protein>
<evidence type="ECO:0000313" key="2">
    <source>
        <dbReference type="EMBL" id="KKN10790.1"/>
    </source>
</evidence>
<dbReference type="EMBL" id="LAZR01004204">
    <property type="protein sequence ID" value="KKN10790.1"/>
    <property type="molecule type" value="Genomic_DNA"/>
</dbReference>
<dbReference type="NCBIfam" id="TIGR01539">
    <property type="entry name" value="portal_lambda"/>
    <property type="match status" value="1"/>
</dbReference>
<reference evidence="2" key="1">
    <citation type="journal article" date="2015" name="Nature">
        <title>Complex archaea that bridge the gap between prokaryotes and eukaryotes.</title>
        <authorList>
            <person name="Spang A."/>
            <person name="Saw J.H."/>
            <person name="Jorgensen S.L."/>
            <person name="Zaremba-Niedzwiedzka K."/>
            <person name="Martijn J."/>
            <person name="Lind A.E."/>
            <person name="van Eijk R."/>
            <person name="Schleper C."/>
            <person name="Guy L."/>
            <person name="Ettema T.J."/>
        </authorList>
    </citation>
    <scope>NUCLEOTIDE SEQUENCE</scope>
</reference>
<proteinExistence type="predicted"/>
<evidence type="ECO:0008006" key="3">
    <source>
        <dbReference type="Google" id="ProtNLM"/>
    </source>
</evidence>
<feature type="region of interest" description="Disordered" evidence="1">
    <location>
        <begin position="517"/>
        <end position="537"/>
    </location>
</feature>
<dbReference type="AlphaFoldDB" id="A0A0F9MU33"/>
<name>A0A0F9MU33_9ZZZZ</name>
<dbReference type="GO" id="GO:0005198">
    <property type="term" value="F:structural molecule activity"/>
    <property type="evidence" value="ECO:0007669"/>
    <property type="project" value="InterPro"/>
</dbReference>